<dbReference type="VEuPathDB" id="VectorBase:GPAI022885"/>
<accession>A0A1A9ZRM7</accession>
<dbReference type="EnsemblMetazoa" id="GPAI022885-RA">
    <property type="protein sequence ID" value="GPAI022885-PA"/>
    <property type="gene ID" value="GPAI022885"/>
</dbReference>
<proteinExistence type="predicted"/>
<evidence type="ECO:0000313" key="2">
    <source>
        <dbReference type="Proteomes" id="UP000092445"/>
    </source>
</evidence>
<protein>
    <submittedName>
        <fullName evidence="1">Uncharacterized protein</fullName>
    </submittedName>
</protein>
<keyword evidence="2" id="KW-1185">Reference proteome</keyword>
<evidence type="ECO:0000313" key="1">
    <source>
        <dbReference type="EnsemblMetazoa" id="GPAI022885-PA"/>
    </source>
</evidence>
<dbReference type="AlphaFoldDB" id="A0A1A9ZRM7"/>
<reference evidence="2" key="1">
    <citation type="submission" date="2014-03" db="EMBL/GenBank/DDBJ databases">
        <authorList>
            <person name="Aksoy S."/>
            <person name="Warren W."/>
            <person name="Wilson R.K."/>
        </authorList>
    </citation>
    <scope>NUCLEOTIDE SEQUENCE [LARGE SCALE GENOMIC DNA]</scope>
    <source>
        <strain evidence="2">IAEA</strain>
    </source>
</reference>
<reference evidence="1" key="2">
    <citation type="submission" date="2020-05" db="UniProtKB">
        <authorList>
            <consortium name="EnsemblMetazoa"/>
        </authorList>
    </citation>
    <scope>IDENTIFICATION</scope>
    <source>
        <strain evidence="1">IAEA</strain>
    </source>
</reference>
<organism evidence="1 2">
    <name type="scientific">Glossina pallidipes</name>
    <name type="common">Tsetse fly</name>
    <dbReference type="NCBI Taxonomy" id="7398"/>
    <lineage>
        <taxon>Eukaryota</taxon>
        <taxon>Metazoa</taxon>
        <taxon>Ecdysozoa</taxon>
        <taxon>Arthropoda</taxon>
        <taxon>Hexapoda</taxon>
        <taxon>Insecta</taxon>
        <taxon>Pterygota</taxon>
        <taxon>Neoptera</taxon>
        <taxon>Endopterygota</taxon>
        <taxon>Diptera</taxon>
        <taxon>Brachycera</taxon>
        <taxon>Muscomorpha</taxon>
        <taxon>Hippoboscoidea</taxon>
        <taxon>Glossinidae</taxon>
        <taxon>Glossina</taxon>
    </lineage>
</organism>
<name>A0A1A9ZRM7_GLOPL</name>
<sequence>MCNPNYKVQSNGVIENFSEDIPIVLEDLEGDYEMTEHQIMHRMNLDENLEYEDRSDELHVSRSTLITINEQTEFSDGNGDFLILYTDENDDLFNSLNGLLNAFSHHNYCNVHQCPVELDQIQSFNNLSHLMSESGAGDPAKLYDQQGANNASNSKALNGLNAIESSRHCNNNRIHKGLKRLKGFLRKALFDLKNIRIFKRRHIKISKSLNGNLVVSTS</sequence>
<dbReference type="Proteomes" id="UP000092445">
    <property type="component" value="Unassembled WGS sequence"/>
</dbReference>